<dbReference type="Pfam" id="PF14372">
    <property type="entry name" value="hAT-like_RNase-H"/>
    <property type="match status" value="1"/>
</dbReference>
<dbReference type="EMBL" id="OZ034818">
    <property type="protein sequence ID" value="CAL1390095.1"/>
    <property type="molecule type" value="Genomic_DNA"/>
</dbReference>
<dbReference type="Proteomes" id="UP001497516">
    <property type="component" value="Chromosome 5"/>
</dbReference>
<dbReference type="AlphaFoldDB" id="A0AAV2EXH3"/>
<proteinExistence type="predicted"/>
<evidence type="ECO:0000313" key="2">
    <source>
        <dbReference type="EMBL" id="CAL1390095.1"/>
    </source>
</evidence>
<name>A0AAV2EXH3_9ROSI</name>
<sequence>MKRREPQYKSLPSNEQWEFAEIVCGKLEVFKDITAIFSGSNYPTANLFFAKVCDLRLRLMEWLVDPNPMIVSMAANMWDKFTKYWDDIHMLLVVAVVMDLRYKLDLVGYYAAKFGISSTDLVIDRVRDVVSDLVVQY</sequence>
<evidence type="ECO:0000313" key="3">
    <source>
        <dbReference type="Proteomes" id="UP001497516"/>
    </source>
</evidence>
<dbReference type="PANTHER" id="PTHR23272:SF187">
    <property type="entry name" value="AC9 TRANSPOSASE-RELATED"/>
    <property type="match status" value="1"/>
</dbReference>
<keyword evidence="3" id="KW-1185">Reference proteome</keyword>
<dbReference type="PANTHER" id="PTHR23272">
    <property type="entry name" value="BED FINGER-RELATED"/>
    <property type="match status" value="1"/>
</dbReference>
<dbReference type="InterPro" id="IPR012337">
    <property type="entry name" value="RNaseH-like_sf"/>
</dbReference>
<dbReference type="GO" id="GO:0003677">
    <property type="term" value="F:DNA binding"/>
    <property type="evidence" value="ECO:0007669"/>
    <property type="project" value="InterPro"/>
</dbReference>
<feature type="domain" description="hAT-like transposase RNase-H fold" evidence="1">
    <location>
        <begin position="38"/>
        <end position="137"/>
    </location>
</feature>
<dbReference type="InterPro" id="IPR025525">
    <property type="entry name" value="hAT-like_transposase_RNase-H"/>
</dbReference>
<gene>
    <name evidence="2" type="ORF">LTRI10_LOCUS30904</name>
</gene>
<dbReference type="SUPFAM" id="SSF53098">
    <property type="entry name" value="Ribonuclease H-like"/>
    <property type="match status" value="1"/>
</dbReference>
<evidence type="ECO:0000259" key="1">
    <source>
        <dbReference type="Pfam" id="PF14372"/>
    </source>
</evidence>
<organism evidence="2 3">
    <name type="scientific">Linum trigynum</name>
    <dbReference type="NCBI Taxonomy" id="586398"/>
    <lineage>
        <taxon>Eukaryota</taxon>
        <taxon>Viridiplantae</taxon>
        <taxon>Streptophyta</taxon>
        <taxon>Embryophyta</taxon>
        <taxon>Tracheophyta</taxon>
        <taxon>Spermatophyta</taxon>
        <taxon>Magnoliopsida</taxon>
        <taxon>eudicotyledons</taxon>
        <taxon>Gunneridae</taxon>
        <taxon>Pentapetalae</taxon>
        <taxon>rosids</taxon>
        <taxon>fabids</taxon>
        <taxon>Malpighiales</taxon>
        <taxon>Linaceae</taxon>
        <taxon>Linum</taxon>
    </lineage>
</organism>
<accession>A0AAV2EXH3</accession>
<protein>
    <recommendedName>
        <fullName evidence="1">hAT-like transposase RNase-H fold domain-containing protein</fullName>
    </recommendedName>
</protein>
<reference evidence="2 3" key="1">
    <citation type="submission" date="2024-04" db="EMBL/GenBank/DDBJ databases">
        <authorList>
            <person name="Fracassetti M."/>
        </authorList>
    </citation>
    <scope>NUCLEOTIDE SEQUENCE [LARGE SCALE GENOMIC DNA]</scope>
</reference>